<evidence type="ECO:0000313" key="5">
    <source>
        <dbReference type="Proteomes" id="UP000596742"/>
    </source>
</evidence>
<dbReference type="InterPro" id="IPR027417">
    <property type="entry name" value="P-loop_NTPase"/>
</dbReference>
<dbReference type="Proteomes" id="UP000596742">
    <property type="component" value="Unassembled WGS sequence"/>
</dbReference>
<feature type="domain" description="Helicase C-terminal" evidence="2">
    <location>
        <begin position="73"/>
        <end position="243"/>
    </location>
</feature>
<dbReference type="OrthoDB" id="416741at2759"/>
<dbReference type="PANTHER" id="PTHR14074:SF16">
    <property type="entry name" value="ANTIVIRAL INNATE IMMUNE RESPONSE RECEPTOR RIG-I"/>
    <property type="match status" value="1"/>
</dbReference>
<accession>A0A8B6F8E1</accession>
<dbReference type="Pfam" id="PF11648">
    <property type="entry name" value="RIG-I_C-RD"/>
    <property type="match status" value="1"/>
</dbReference>
<comment type="caution">
    <text evidence="4">The sequence shown here is derived from an EMBL/GenBank/DDBJ whole genome shotgun (WGS) entry which is preliminary data.</text>
</comment>
<dbReference type="Pfam" id="PF00271">
    <property type="entry name" value="Helicase_C"/>
    <property type="match status" value="1"/>
</dbReference>
<evidence type="ECO:0000256" key="1">
    <source>
        <dbReference type="SAM" id="Coils"/>
    </source>
</evidence>
<dbReference type="PROSITE" id="PS51194">
    <property type="entry name" value="HELICASE_CTER"/>
    <property type="match status" value="1"/>
</dbReference>
<dbReference type="Gene3D" id="3.40.50.300">
    <property type="entry name" value="P-loop containing nucleotide triphosphate hydrolases"/>
    <property type="match status" value="2"/>
</dbReference>
<dbReference type="InterPro" id="IPR021673">
    <property type="entry name" value="RLR_CTR"/>
</dbReference>
<dbReference type="AlphaFoldDB" id="A0A8B6F8E1"/>
<proteinExistence type="predicted"/>
<protein>
    <recommendedName>
        <fullName evidence="6">Helicase C-terminal domain-containing protein</fullName>
    </recommendedName>
</protein>
<evidence type="ECO:0000313" key="4">
    <source>
        <dbReference type="EMBL" id="VDI45274.1"/>
    </source>
</evidence>
<reference evidence="4" key="1">
    <citation type="submission" date="2018-11" db="EMBL/GenBank/DDBJ databases">
        <authorList>
            <person name="Alioto T."/>
            <person name="Alioto T."/>
        </authorList>
    </citation>
    <scope>NUCLEOTIDE SEQUENCE</scope>
</reference>
<dbReference type="SUPFAM" id="SSF52540">
    <property type="entry name" value="P-loop containing nucleoside triphosphate hydrolases"/>
    <property type="match status" value="1"/>
</dbReference>
<dbReference type="InterPro" id="IPR051363">
    <property type="entry name" value="RLR_Helicase"/>
</dbReference>
<keyword evidence="5" id="KW-1185">Reference proteome</keyword>
<dbReference type="InterPro" id="IPR038557">
    <property type="entry name" value="RLR_C_sf"/>
</dbReference>
<evidence type="ECO:0000259" key="2">
    <source>
        <dbReference type="PROSITE" id="PS51194"/>
    </source>
</evidence>
<dbReference type="GO" id="GO:0005737">
    <property type="term" value="C:cytoplasm"/>
    <property type="evidence" value="ECO:0007669"/>
    <property type="project" value="TreeGrafter"/>
</dbReference>
<feature type="coiled-coil region" evidence="1">
    <location>
        <begin position="71"/>
        <end position="98"/>
    </location>
</feature>
<dbReference type="Gene3D" id="1.20.1320.30">
    <property type="match status" value="1"/>
</dbReference>
<evidence type="ECO:0000259" key="3">
    <source>
        <dbReference type="PROSITE" id="PS51789"/>
    </source>
</evidence>
<name>A0A8B6F8E1_MYTGA</name>
<feature type="domain" description="RLR CTR" evidence="3">
    <location>
        <begin position="252"/>
        <end position="381"/>
    </location>
</feature>
<dbReference type="EMBL" id="UYJE01006359">
    <property type="protein sequence ID" value="VDI45274.1"/>
    <property type="molecule type" value="Genomic_DNA"/>
</dbReference>
<dbReference type="InterPro" id="IPR001650">
    <property type="entry name" value="Helicase_C-like"/>
</dbReference>
<organism evidence="4 5">
    <name type="scientific">Mytilus galloprovincialis</name>
    <name type="common">Mediterranean mussel</name>
    <dbReference type="NCBI Taxonomy" id="29158"/>
    <lineage>
        <taxon>Eukaryota</taxon>
        <taxon>Metazoa</taxon>
        <taxon>Spiralia</taxon>
        <taxon>Lophotrochozoa</taxon>
        <taxon>Mollusca</taxon>
        <taxon>Bivalvia</taxon>
        <taxon>Autobranchia</taxon>
        <taxon>Pteriomorphia</taxon>
        <taxon>Mytilida</taxon>
        <taxon>Mytiloidea</taxon>
        <taxon>Mytilidae</taxon>
        <taxon>Mytilinae</taxon>
        <taxon>Mytilus</taxon>
    </lineage>
</organism>
<gene>
    <name evidence="4" type="ORF">MGAL_10B088348</name>
</gene>
<dbReference type="PROSITE" id="PS51789">
    <property type="entry name" value="RLR_CTR"/>
    <property type="match status" value="1"/>
</dbReference>
<dbReference type="PANTHER" id="PTHR14074">
    <property type="entry name" value="HELICASE WITH DEATH DOMAIN-RELATED"/>
    <property type="match status" value="1"/>
</dbReference>
<evidence type="ECO:0008006" key="6">
    <source>
        <dbReference type="Google" id="ProtNLM"/>
    </source>
</evidence>
<keyword evidence="1" id="KW-0175">Coiled coil</keyword>
<sequence length="386" mass="44331">MEKEPERLYAESLEINSLLGSDEVREIITQGYADKSLTNQYSNTYEGMEIVSKLRDVVADIREITKNLDSKADIQVIIENIENEYQRLEENSRFVILVKTRAAATALAVRLPVYLRSIYLPGLATSLDEVPGCLEDEQTHILEKFRNGEHLCMVATSTRCKGLDIPSCNMVIYYRVGSPDEIIILQMRGTVGKKEGRDVIVGTSTDIGTDKKNIQQQYLMIQAIEEISKGNTTDIFIAERHLYEVEEIERMATKNRKGKVYFSIHCKLCGVIITDGNLMRHVNRKWYIVCDKIVLKNVDRSPIPKKKQKNIDGVKKIGKAYGLECGHKWGSIVVYNATEFLALTLDNVKIFDRQVDKFVDCRIWSDLQFKIELMSYDDFYNYQHRS</sequence>
<dbReference type="Gene3D" id="2.170.150.30">
    <property type="entry name" value="RIG-I-like receptor, C-terminal regulatory domain"/>
    <property type="match status" value="1"/>
</dbReference>